<dbReference type="SUPFAM" id="SSF109604">
    <property type="entry name" value="HD-domain/PDEase-like"/>
    <property type="match status" value="1"/>
</dbReference>
<dbReference type="InterPro" id="IPR014626">
    <property type="entry name" value="Sig_transdc_resp-reg_put"/>
</dbReference>
<gene>
    <name evidence="4" type="ORF">GF1_01500</name>
</gene>
<dbReference type="Gene3D" id="3.40.50.2300">
    <property type="match status" value="1"/>
</dbReference>
<evidence type="ECO:0000256" key="1">
    <source>
        <dbReference type="PROSITE-ProRule" id="PRU00169"/>
    </source>
</evidence>
<dbReference type="PANTHER" id="PTHR33525">
    <property type="match status" value="1"/>
</dbReference>
<dbReference type="InterPro" id="IPR011006">
    <property type="entry name" value="CheY-like_superfamily"/>
</dbReference>
<dbReference type="SMART" id="SM00448">
    <property type="entry name" value="REC"/>
    <property type="match status" value="1"/>
</dbReference>
<dbReference type="Proteomes" id="UP001063350">
    <property type="component" value="Chromosome"/>
</dbReference>
<dbReference type="PIRSF" id="PIRSF036883">
    <property type="entry name" value="RR_HD-GYP_mod"/>
    <property type="match status" value="1"/>
</dbReference>
<dbReference type="Pfam" id="PF08668">
    <property type="entry name" value="HDOD"/>
    <property type="match status" value="1"/>
</dbReference>
<organism evidence="4 5">
    <name type="scientific">Desulfolithobacter dissulfuricans</name>
    <dbReference type="NCBI Taxonomy" id="2795293"/>
    <lineage>
        <taxon>Bacteria</taxon>
        <taxon>Pseudomonadati</taxon>
        <taxon>Thermodesulfobacteriota</taxon>
        <taxon>Desulfobulbia</taxon>
        <taxon>Desulfobulbales</taxon>
        <taxon>Desulfobulbaceae</taxon>
        <taxon>Desulfolithobacter</taxon>
    </lineage>
</organism>
<dbReference type="PROSITE" id="PS51833">
    <property type="entry name" value="HDOD"/>
    <property type="match status" value="1"/>
</dbReference>
<dbReference type="InterPro" id="IPR052340">
    <property type="entry name" value="RNase_Y/CdgJ"/>
</dbReference>
<keyword evidence="5" id="KW-1185">Reference proteome</keyword>
<evidence type="ECO:0000259" key="2">
    <source>
        <dbReference type="PROSITE" id="PS50110"/>
    </source>
</evidence>
<dbReference type="CDD" id="cd17569">
    <property type="entry name" value="REC_HupR-like"/>
    <property type="match status" value="1"/>
</dbReference>
<name>A0A915XGS0_9BACT</name>
<feature type="modified residue" description="4-aspartylphosphate" evidence="1">
    <location>
        <position position="56"/>
    </location>
</feature>
<evidence type="ECO:0000259" key="3">
    <source>
        <dbReference type="PROSITE" id="PS51833"/>
    </source>
</evidence>
<dbReference type="InterPro" id="IPR013976">
    <property type="entry name" value="HDOD"/>
</dbReference>
<reference evidence="4" key="1">
    <citation type="submission" date="2020-12" db="EMBL/GenBank/DDBJ databases">
        <title>Desulfobium dissulfuricans gen. nov., sp. nov., a novel mesophilic, sulfate-reducing bacterium isolated from a deep-sea hydrothermal vent.</title>
        <authorList>
            <person name="Hashimoto Y."/>
            <person name="Tame A."/>
            <person name="Sawayama S."/>
            <person name="Miyazaki J."/>
            <person name="Takai K."/>
            <person name="Nakagawa S."/>
        </authorList>
    </citation>
    <scope>NUCLEOTIDE SEQUENCE</scope>
    <source>
        <strain evidence="4">GF1</strain>
    </source>
</reference>
<dbReference type="EMBL" id="AP024233">
    <property type="protein sequence ID" value="BCO07774.1"/>
    <property type="molecule type" value="Genomic_DNA"/>
</dbReference>
<evidence type="ECO:0000313" key="4">
    <source>
        <dbReference type="EMBL" id="BCO07774.1"/>
    </source>
</evidence>
<dbReference type="InterPro" id="IPR001789">
    <property type="entry name" value="Sig_transdc_resp-reg_receiver"/>
</dbReference>
<keyword evidence="1" id="KW-0597">Phosphoprotein</keyword>
<proteinExistence type="predicted"/>
<evidence type="ECO:0000313" key="5">
    <source>
        <dbReference type="Proteomes" id="UP001063350"/>
    </source>
</evidence>
<accession>A0A915XGS0</accession>
<dbReference type="CDD" id="cd00077">
    <property type="entry name" value="HDc"/>
    <property type="match status" value="1"/>
</dbReference>
<feature type="domain" description="HDOD" evidence="3">
    <location>
        <begin position="141"/>
        <end position="337"/>
    </location>
</feature>
<dbReference type="RefSeq" id="WP_267927716.1">
    <property type="nucleotide sequence ID" value="NZ_AP024233.1"/>
</dbReference>
<dbReference type="Gene3D" id="1.10.3210.10">
    <property type="entry name" value="Hypothetical protein af1432"/>
    <property type="match status" value="1"/>
</dbReference>
<dbReference type="Pfam" id="PF00072">
    <property type="entry name" value="Response_reg"/>
    <property type="match status" value="1"/>
</dbReference>
<dbReference type="PROSITE" id="PS50110">
    <property type="entry name" value="RESPONSE_REGULATORY"/>
    <property type="match status" value="1"/>
</dbReference>
<dbReference type="SUPFAM" id="SSF52172">
    <property type="entry name" value="CheY-like"/>
    <property type="match status" value="1"/>
</dbReference>
<dbReference type="AlphaFoldDB" id="A0A915XGS0"/>
<dbReference type="InterPro" id="IPR003607">
    <property type="entry name" value="HD/PDEase_dom"/>
</dbReference>
<protein>
    <submittedName>
        <fullName evidence="4">Two-component system response regulator</fullName>
    </submittedName>
</protein>
<feature type="domain" description="Response regulatory" evidence="2">
    <location>
        <begin position="5"/>
        <end position="120"/>
    </location>
</feature>
<dbReference type="PANTHER" id="PTHR33525:SF3">
    <property type="entry name" value="RIBONUCLEASE Y"/>
    <property type="match status" value="1"/>
</dbReference>
<dbReference type="GO" id="GO:0000160">
    <property type="term" value="P:phosphorelay signal transduction system"/>
    <property type="evidence" value="ECO:0007669"/>
    <property type="project" value="InterPro"/>
</dbReference>
<dbReference type="KEGG" id="ddu:GF1_01500"/>
<sequence>MSKKRILFVDDEPNILSGLRRMLRPMRHQWVLAFADSGREALKVMAEEPFDVVVSDMRMPGMDGAELLTLIQETYPHAIRIMLTGHADEKAILRTVGVVHQFLSKPCSPEQLKAVLDRATALHDLITNDQLKILISRLGSLPSLPSLYADLQRLLRDPDSSIQDVAHLIEQDLAMSAKVLQLVNSAFFGLYKTIDSPSRAVNLLGLDTIKALVLGVQVFTELKTTSSFFSVDALWEHSLKTGRLAREIAISKSDNRELADNSFIAGILHDIGKLILLSTLPDQFEQAVRLAGEREICLHMAEKEIFQASHDDVGAYLLGLWGLPSPVIEAIGFHHRLSDFPEESFSPALAVHIADVLYHQNNGSLLPGCVPELDEAYLDRLGLAGQGDQWQGFWNLLEERSMEE</sequence>